<reference evidence="16" key="1">
    <citation type="submission" date="2023-10" db="EMBL/GenBank/DDBJ databases">
        <title>Genome assemblies of two species of porcelain crab, Petrolisthes cinctipes and Petrolisthes manimaculis (Anomura: Porcellanidae).</title>
        <authorList>
            <person name="Angst P."/>
        </authorList>
    </citation>
    <scope>NUCLEOTIDE SEQUENCE</scope>
    <source>
        <strain evidence="16">PB745_01</strain>
        <tissue evidence="16">Gill</tissue>
    </source>
</reference>
<dbReference type="InterPro" id="IPR001320">
    <property type="entry name" value="Iontro_rcpt_C"/>
</dbReference>
<evidence type="ECO:0000256" key="6">
    <source>
        <dbReference type="ARBA" id="ARBA00022989"/>
    </source>
</evidence>
<dbReference type="GO" id="GO:0005886">
    <property type="term" value="C:plasma membrane"/>
    <property type="evidence" value="ECO:0007669"/>
    <property type="project" value="UniProtKB-SubCell"/>
</dbReference>
<dbReference type="EMBL" id="JAWQEG010000311">
    <property type="protein sequence ID" value="KAK3891728.1"/>
    <property type="molecule type" value="Genomic_DNA"/>
</dbReference>
<keyword evidence="5 13" id="KW-0812">Transmembrane</keyword>
<sequence length="571" mass="61825">MWVVSDTRESVGAASNIATHRTSTCGSILHTRCSCLQFSASHSSLSADAFVQTGEAILKASGGVFGGVLLVEGGRNSSFSSLNSSVSRSNSSCNTTKTLLTRWVNVGVLSTWPDGVREVRRTATWAKGRFNLQPSTPLPSPLWPPPLYNFNGRPVNIGYLKKNGAFETIGEDALLLTEASGYLADVLKVVTTRLNMTALLSRTKGSGVLTSNGTWNGLMGKLVHGEGDIGALDFTPNLSRQEYIDFTYPIGLDPVVIISSAPHIITRPFLLLQIFSNEVWVCLWATVVVGGALLGVMVRVESWISPSLSQSPTPHIPTVFKLFIYQNVGSSVPPGSGGRVWMSVLLMVSLLVGSIYSGSITTFLVLPIKSLPINSIEDLLSSDVTITARSKTNIASHVINKPGGALYSARERIQLLSSAQLSTSDFHHKLTAGTHAVVDVHSSAMGRANMHTKPRERCKIHLAREPIQVNLDAIGIRRNSGILTQIDRVLKSLKFFGILQHIKGLYYMPLCSVNRENSGPQPLNVVQVQGPALVLGVGLTVAMCVFMMEVLLYRLPIQITHRLLLSTTTYH</sequence>
<keyword evidence="10" id="KW-0325">Glycoprotein</keyword>
<evidence type="ECO:0000256" key="7">
    <source>
        <dbReference type="ARBA" id="ARBA00023065"/>
    </source>
</evidence>
<evidence type="ECO:0000259" key="14">
    <source>
        <dbReference type="Pfam" id="PF00060"/>
    </source>
</evidence>
<proteinExistence type="inferred from homology"/>
<dbReference type="InterPro" id="IPR052192">
    <property type="entry name" value="Insect_Ionotropic_Sensory_Rcpt"/>
</dbReference>
<dbReference type="Pfam" id="PF10613">
    <property type="entry name" value="Lig_chan-Glu_bd"/>
    <property type="match status" value="1"/>
</dbReference>
<feature type="transmembrane region" description="Helical" evidence="13">
    <location>
        <begin position="340"/>
        <end position="366"/>
    </location>
</feature>
<gene>
    <name evidence="16" type="ORF">Pcinc_004394</name>
</gene>
<keyword evidence="11" id="KW-1071">Ligand-gated ion channel</keyword>
<keyword evidence="9" id="KW-0675">Receptor</keyword>
<evidence type="ECO:0000256" key="12">
    <source>
        <dbReference type="ARBA" id="ARBA00023303"/>
    </source>
</evidence>
<dbReference type="AlphaFoldDB" id="A0AAE1L148"/>
<organism evidence="16 17">
    <name type="scientific">Petrolisthes cinctipes</name>
    <name type="common">Flat porcelain crab</name>
    <dbReference type="NCBI Taxonomy" id="88211"/>
    <lineage>
        <taxon>Eukaryota</taxon>
        <taxon>Metazoa</taxon>
        <taxon>Ecdysozoa</taxon>
        <taxon>Arthropoda</taxon>
        <taxon>Crustacea</taxon>
        <taxon>Multicrustacea</taxon>
        <taxon>Malacostraca</taxon>
        <taxon>Eumalacostraca</taxon>
        <taxon>Eucarida</taxon>
        <taxon>Decapoda</taxon>
        <taxon>Pleocyemata</taxon>
        <taxon>Anomura</taxon>
        <taxon>Galatheoidea</taxon>
        <taxon>Porcellanidae</taxon>
        <taxon>Petrolisthes</taxon>
    </lineage>
</organism>
<evidence type="ECO:0000256" key="2">
    <source>
        <dbReference type="ARBA" id="ARBA00008685"/>
    </source>
</evidence>
<feature type="domain" description="Ionotropic glutamate receptor C-terminal" evidence="14">
    <location>
        <begin position="277"/>
        <end position="539"/>
    </location>
</feature>
<dbReference type="Gene3D" id="1.10.287.70">
    <property type="match status" value="1"/>
</dbReference>
<dbReference type="Pfam" id="PF00060">
    <property type="entry name" value="Lig_chan"/>
    <property type="match status" value="1"/>
</dbReference>
<comment type="caution">
    <text evidence="16">The sequence shown here is derived from an EMBL/GenBank/DDBJ whole genome shotgun (WGS) entry which is preliminary data.</text>
</comment>
<accession>A0AAE1L148</accession>
<dbReference type="InterPro" id="IPR019594">
    <property type="entry name" value="Glu/Gly-bd"/>
</dbReference>
<dbReference type="Proteomes" id="UP001286313">
    <property type="component" value="Unassembled WGS sequence"/>
</dbReference>
<feature type="transmembrane region" description="Helical" evidence="13">
    <location>
        <begin position="530"/>
        <end position="553"/>
    </location>
</feature>
<dbReference type="Gene3D" id="3.40.190.10">
    <property type="entry name" value="Periplasmic binding protein-like II"/>
    <property type="match status" value="1"/>
</dbReference>
<evidence type="ECO:0000256" key="5">
    <source>
        <dbReference type="ARBA" id="ARBA00022692"/>
    </source>
</evidence>
<keyword evidence="8 13" id="KW-0472">Membrane</keyword>
<keyword evidence="3" id="KW-0813">Transport</keyword>
<keyword evidence="6 13" id="KW-1133">Transmembrane helix</keyword>
<comment type="subcellular location">
    <subcellularLocation>
        <location evidence="1">Cell membrane</location>
        <topology evidence="1">Multi-pass membrane protein</topology>
    </subcellularLocation>
</comment>
<evidence type="ECO:0000256" key="1">
    <source>
        <dbReference type="ARBA" id="ARBA00004651"/>
    </source>
</evidence>
<dbReference type="GO" id="GO:0015276">
    <property type="term" value="F:ligand-gated monoatomic ion channel activity"/>
    <property type="evidence" value="ECO:0007669"/>
    <property type="project" value="InterPro"/>
</dbReference>
<evidence type="ECO:0000313" key="17">
    <source>
        <dbReference type="Proteomes" id="UP001286313"/>
    </source>
</evidence>
<evidence type="ECO:0000256" key="3">
    <source>
        <dbReference type="ARBA" id="ARBA00022448"/>
    </source>
</evidence>
<dbReference type="PANTHER" id="PTHR42643:SF24">
    <property type="entry name" value="IONOTROPIC RECEPTOR 60A"/>
    <property type="match status" value="1"/>
</dbReference>
<dbReference type="PANTHER" id="PTHR42643">
    <property type="entry name" value="IONOTROPIC RECEPTOR 20A-RELATED"/>
    <property type="match status" value="1"/>
</dbReference>
<feature type="domain" description="Ionotropic glutamate receptor L-glutamate and glycine-binding" evidence="15">
    <location>
        <begin position="178"/>
        <end position="260"/>
    </location>
</feature>
<feature type="transmembrane region" description="Helical" evidence="13">
    <location>
        <begin position="279"/>
        <end position="298"/>
    </location>
</feature>
<evidence type="ECO:0000256" key="10">
    <source>
        <dbReference type="ARBA" id="ARBA00023180"/>
    </source>
</evidence>
<name>A0AAE1L148_PETCI</name>
<dbReference type="GO" id="GO:0050906">
    <property type="term" value="P:detection of stimulus involved in sensory perception"/>
    <property type="evidence" value="ECO:0007669"/>
    <property type="project" value="UniProtKB-ARBA"/>
</dbReference>
<evidence type="ECO:0000256" key="11">
    <source>
        <dbReference type="ARBA" id="ARBA00023286"/>
    </source>
</evidence>
<keyword evidence="12" id="KW-0407">Ion channel</keyword>
<evidence type="ECO:0000256" key="8">
    <source>
        <dbReference type="ARBA" id="ARBA00023136"/>
    </source>
</evidence>
<comment type="similarity">
    <text evidence="2">Belongs to the glutamate-gated ion channel (TC 1.A.10.1) family.</text>
</comment>
<dbReference type="SUPFAM" id="SSF53850">
    <property type="entry name" value="Periplasmic binding protein-like II"/>
    <property type="match status" value="1"/>
</dbReference>
<keyword evidence="17" id="KW-1185">Reference proteome</keyword>
<evidence type="ECO:0000259" key="15">
    <source>
        <dbReference type="Pfam" id="PF10613"/>
    </source>
</evidence>
<keyword evidence="7" id="KW-0406">Ion transport</keyword>
<evidence type="ECO:0000256" key="13">
    <source>
        <dbReference type="SAM" id="Phobius"/>
    </source>
</evidence>
<evidence type="ECO:0000256" key="9">
    <source>
        <dbReference type="ARBA" id="ARBA00023170"/>
    </source>
</evidence>
<keyword evidence="4" id="KW-1003">Cell membrane</keyword>
<protein>
    <submittedName>
        <fullName evidence="16">Uncharacterized protein</fullName>
    </submittedName>
</protein>
<evidence type="ECO:0000313" key="16">
    <source>
        <dbReference type="EMBL" id="KAK3891728.1"/>
    </source>
</evidence>
<evidence type="ECO:0000256" key="4">
    <source>
        <dbReference type="ARBA" id="ARBA00022475"/>
    </source>
</evidence>